<dbReference type="AlphaFoldDB" id="A0A0H2X1Z3"/>
<dbReference type="EMBL" id="CP000051">
    <property type="protein sequence ID" value="AAX50587.1"/>
    <property type="molecule type" value="Genomic_DNA"/>
</dbReference>
<gene>
    <name evidence="1" type="ordered locus">CTA_0351</name>
</gene>
<dbReference type="HOGENOM" id="CLU_2932871_0_0_0"/>
<accession>A0A0H2X1Z3</accession>
<evidence type="ECO:0000313" key="1">
    <source>
        <dbReference type="EMBL" id="AAX50587.1"/>
    </source>
</evidence>
<organism evidence="1 2">
    <name type="scientific">Chlamydia trachomatis serovar A (strain ATCC VR-571B / DSM 19440 / HAR-13)</name>
    <dbReference type="NCBI Taxonomy" id="315277"/>
    <lineage>
        <taxon>Bacteria</taxon>
        <taxon>Pseudomonadati</taxon>
        <taxon>Chlamydiota</taxon>
        <taxon>Chlamydiia</taxon>
        <taxon>Chlamydiales</taxon>
        <taxon>Chlamydiaceae</taxon>
        <taxon>Chlamydia/Chlamydophila group</taxon>
        <taxon>Chlamydia</taxon>
    </lineage>
</organism>
<name>A0A0H2X1Z3_CHLTA</name>
<dbReference type="RefSeq" id="WP_009871675.1">
    <property type="nucleotide sequence ID" value="NC_007429.1"/>
</dbReference>
<dbReference type="KEGG" id="cta:CTA_0351"/>
<reference evidence="1 2" key="1">
    <citation type="journal article" date="2005" name="Infect. Immun.">
        <title>Comparative genomic analysis of Chlamydia trachomatis oculotropic and genitotropic strains.</title>
        <authorList>
            <person name="Carlson J.H."/>
            <person name="Porcella S.F."/>
            <person name="McClarty G."/>
            <person name="Caldwell H.D."/>
        </authorList>
    </citation>
    <scope>NUCLEOTIDE SEQUENCE [LARGE SCALE GENOMIC DNA]</scope>
    <source>
        <strain evidence="2">ATCC VR-571B / DSM 19440 / HAR-13</strain>
    </source>
</reference>
<keyword evidence="2" id="KW-1185">Reference proteome</keyword>
<protein>
    <submittedName>
        <fullName evidence="1">Uncharacterized protein</fullName>
    </submittedName>
</protein>
<evidence type="ECO:0000313" key="2">
    <source>
        <dbReference type="Proteomes" id="UP000002532"/>
    </source>
</evidence>
<proteinExistence type="predicted"/>
<sequence length="60" mass="6708">MNTLSFRNAFALISESGLQQQFSGCVCSQMIASYEVVFSQMMHPVTKRWVSLTEGWTEGG</sequence>
<dbReference type="Proteomes" id="UP000002532">
    <property type="component" value="Chromosome"/>
</dbReference>